<name>A0A0A9BFV2_ARUDO</name>
<reference evidence="1" key="2">
    <citation type="journal article" date="2015" name="Data Brief">
        <title>Shoot transcriptome of the giant reed, Arundo donax.</title>
        <authorList>
            <person name="Barrero R.A."/>
            <person name="Guerrero F.D."/>
            <person name="Moolhuijzen P."/>
            <person name="Goolsby J.A."/>
            <person name="Tidwell J."/>
            <person name="Bellgard S.E."/>
            <person name="Bellgard M.I."/>
        </authorList>
    </citation>
    <scope>NUCLEOTIDE SEQUENCE</scope>
    <source>
        <tissue evidence="1">Shoot tissue taken approximately 20 cm above the soil surface</tissue>
    </source>
</reference>
<sequence length="37" mass="4323">MKQSRIHTHDMQNKIIVFLHVKVKDTHDKVADASLHT</sequence>
<proteinExistence type="predicted"/>
<dbReference type="EMBL" id="GBRH01236862">
    <property type="protein sequence ID" value="JAD61033.1"/>
    <property type="molecule type" value="Transcribed_RNA"/>
</dbReference>
<reference evidence="1" key="1">
    <citation type="submission" date="2014-09" db="EMBL/GenBank/DDBJ databases">
        <authorList>
            <person name="Magalhaes I.L.F."/>
            <person name="Oliveira U."/>
            <person name="Santos F.R."/>
            <person name="Vidigal T.H.D.A."/>
            <person name="Brescovit A.D."/>
            <person name="Santos A.J."/>
        </authorList>
    </citation>
    <scope>NUCLEOTIDE SEQUENCE</scope>
    <source>
        <tissue evidence="1">Shoot tissue taken approximately 20 cm above the soil surface</tissue>
    </source>
</reference>
<accession>A0A0A9BFV2</accession>
<evidence type="ECO:0000313" key="1">
    <source>
        <dbReference type="EMBL" id="JAD61033.1"/>
    </source>
</evidence>
<protein>
    <submittedName>
        <fullName evidence="1">Uncharacterized protein</fullName>
    </submittedName>
</protein>
<dbReference type="AlphaFoldDB" id="A0A0A9BFV2"/>
<organism evidence="1">
    <name type="scientific">Arundo donax</name>
    <name type="common">Giant reed</name>
    <name type="synonym">Donax arundinaceus</name>
    <dbReference type="NCBI Taxonomy" id="35708"/>
    <lineage>
        <taxon>Eukaryota</taxon>
        <taxon>Viridiplantae</taxon>
        <taxon>Streptophyta</taxon>
        <taxon>Embryophyta</taxon>
        <taxon>Tracheophyta</taxon>
        <taxon>Spermatophyta</taxon>
        <taxon>Magnoliopsida</taxon>
        <taxon>Liliopsida</taxon>
        <taxon>Poales</taxon>
        <taxon>Poaceae</taxon>
        <taxon>PACMAD clade</taxon>
        <taxon>Arundinoideae</taxon>
        <taxon>Arundineae</taxon>
        <taxon>Arundo</taxon>
    </lineage>
</organism>